<sequence>MADYSIYVLGESQLTISGGEQLDGITQGDGSHLVGQTITFNTVNPTEVFISDAGADTDFRDNDGNQRLNGDQTIDGTPFASGARVEAEYGITLTDGTNTWQAVGFNVNNSSPSYATVEGLAFIGGPGSFPPAGVPLTVISAQEGPNFDSSAYVTPICYAPGTLIETQHGPVAVEDLAIGDRVWTLANGFQPVRWVGRQSVIAAGRFRMVTIPAGTLGNTAPLCVSQQHRLLVAHPSVELLFGMDQVFVPAISLVDAGAAVLSPALTVTYHHFMLDRHAIVRANGALSESLLVSAAQSGTPDALFFPELQRARPMPIAQPALTRREGAMLMHEMMRVDRDRGLIHTARS</sequence>
<protein>
    <submittedName>
        <fullName evidence="2">Hint domain-containing protein</fullName>
    </submittedName>
</protein>
<dbReference type="InterPro" id="IPR028992">
    <property type="entry name" value="Hedgehog/Intein_dom"/>
</dbReference>
<name>A0A1M4WWT8_9RHOB</name>
<proteinExistence type="predicted"/>
<dbReference type="Proteomes" id="UP000325134">
    <property type="component" value="Unassembled WGS sequence"/>
</dbReference>
<dbReference type="InterPro" id="IPR036844">
    <property type="entry name" value="Hint_dom_sf"/>
</dbReference>
<keyword evidence="3" id="KW-1185">Reference proteome</keyword>
<evidence type="ECO:0000313" key="3">
    <source>
        <dbReference type="Proteomes" id="UP000325134"/>
    </source>
</evidence>
<dbReference type="Pfam" id="PF13403">
    <property type="entry name" value="Hint_2"/>
    <property type="match status" value="1"/>
</dbReference>
<feature type="domain" description="Hedgehog/Intein (Hint)" evidence="1">
    <location>
        <begin position="156"/>
        <end position="291"/>
    </location>
</feature>
<evidence type="ECO:0000259" key="1">
    <source>
        <dbReference type="Pfam" id="PF13403"/>
    </source>
</evidence>
<dbReference type="EMBL" id="FQVK01000010">
    <property type="protein sequence ID" value="SHE85665.1"/>
    <property type="molecule type" value="Genomic_DNA"/>
</dbReference>
<accession>A0A1M4WWT8</accession>
<dbReference type="Gene3D" id="2.170.16.10">
    <property type="entry name" value="Hedgehog/Intein (Hint) domain"/>
    <property type="match status" value="1"/>
</dbReference>
<dbReference type="RefSeq" id="WP_149775678.1">
    <property type="nucleotide sequence ID" value="NZ_FQVK01000010.1"/>
</dbReference>
<dbReference type="AlphaFoldDB" id="A0A1M4WWT8"/>
<organism evidence="2 3">
    <name type="scientific">Ruegeria intermedia</name>
    <dbReference type="NCBI Taxonomy" id="996115"/>
    <lineage>
        <taxon>Bacteria</taxon>
        <taxon>Pseudomonadati</taxon>
        <taxon>Pseudomonadota</taxon>
        <taxon>Alphaproteobacteria</taxon>
        <taxon>Rhodobacterales</taxon>
        <taxon>Roseobacteraceae</taxon>
        <taxon>Ruegeria</taxon>
    </lineage>
</organism>
<evidence type="ECO:0000313" key="2">
    <source>
        <dbReference type="EMBL" id="SHE85665.1"/>
    </source>
</evidence>
<reference evidence="2 3" key="1">
    <citation type="submission" date="2016-11" db="EMBL/GenBank/DDBJ databases">
        <authorList>
            <person name="Varghese N."/>
            <person name="Submissions S."/>
        </authorList>
    </citation>
    <scope>NUCLEOTIDE SEQUENCE [LARGE SCALE GENOMIC DNA]</scope>
    <source>
        <strain evidence="2 3">DSM 29341</strain>
    </source>
</reference>
<dbReference type="SUPFAM" id="SSF51294">
    <property type="entry name" value="Hedgehog/intein (Hint) domain"/>
    <property type="match status" value="1"/>
</dbReference>
<gene>
    <name evidence="2" type="ORF">SAMN05444279_1103</name>
</gene>
<dbReference type="OrthoDB" id="6305173at2"/>